<dbReference type="EMBL" id="VOHK01000005">
    <property type="protein sequence ID" value="TWT19460.1"/>
    <property type="molecule type" value="Genomic_DNA"/>
</dbReference>
<feature type="repeat" description="NHL" evidence="2">
    <location>
        <begin position="175"/>
        <end position="206"/>
    </location>
</feature>
<dbReference type="InterPro" id="IPR001258">
    <property type="entry name" value="NHL_repeat"/>
</dbReference>
<keyword evidence="4" id="KW-1185">Reference proteome</keyword>
<name>A0A5C5U279_9GAMM</name>
<dbReference type="Gene3D" id="2.40.10.500">
    <property type="match status" value="1"/>
</dbReference>
<dbReference type="PANTHER" id="PTHR13833">
    <property type="match status" value="1"/>
</dbReference>
<dbReference type="AlphaFoldDB" id="A0A5C5U279"/>
<sequence>MRRALVAVAALTALALAATFLFGPLRDWLRGPLPPPPPTSFDWRARIAPLAGTGLRGVRDGHALEARFDEPWGLVRGADGSLFVADGGEANRIRRIAPDGRVGTFAGSGEGFADGIGAQARFHTPSSLAVDRLGNLYVADTGNHAIRKITRNGAVTTLAGTGIAGFRDGDAALAQFHAPMGVAVDDAGRVYVADTWNDRIRVIERDGRVRTLAGGEGAGFASGPGMLARFDTPTALAVAGDGTLWVADTGNRALRRLDPDGEVRTWVPSVREGGIDPGRPLAVAVAHDGVLYVADLSPGRVLQVDPDGRVRALTGVDPAQWFARPSALWLEADGSLLLADAAGHRLHRIVPRVIGDNALADGPVGPRPDRPLPDTRGRWPLFPQDAWHEVVGTLGEVRGNFSGERRSHLHNGLDVRGDVGASVLLIADAKVTSPLAAFSFGGQAEGVSVDELTYLHMRAGRTPQGRNLDPARFLMEQDEDGRPSRVRIARGTRFRAGEPLGTINAQAHVHLIVGPHGHQHNAIRLGFRGYVDTVPPRIDGIALLDEDDRPIATRANGRVRVPRNGGGVQVVVDAWDQVDGNLPRRRLGLHRVGYQVLRADGTPAPGFEAPAMNLDFSRMPAHPDAVKLAYAADSGITVHGAARTRFLYVASNRVRAGELAASHWQPSQLPPGDYLVRAFGEDASGNAAIGARDLPVTLVDEALPLPETETGRASR</sequence>
<evidence type="ECO:0000313" key="3">
    <source>
        <dbReference type="EMBL" id="TWT19460.1"/>
    </source>
</evidence>
<dbReference type="PROSITE" id="PS51125">
    <property type="entry name" value="NHL"/>
    <property type="match status" value="2"/>
</dbReference>
<protein>
    <submittedName>
        <fullName evidence="3">Gluconolaconase</fullName>
    </submittedName>
</protein>
<proteinExistence type="predicted"/>
<evidence type="ECO:0000256" key="1">
    <source>
        <dbReference type="ARBA" id="ARBA00022737"/>
    </source>
</evidence>
<dbReference type="SUPFAM" id="SSF101898">
    <property type="entry name" value="NHL repeat"/>
    <property type="match status" value="1"/>
</dbReference>
<keyword evidence="1" id="KW-0677">Repeat</keyword>
<dbReference type="Gene3D" id="2.120.10.30">
    <property type="entry name" value="TolB, C-terminal domain"/>
    <property type="match status" value="2"/>
</dbReference>
<feature type="repeat" description="NHL" evidence="2">
    <location>
        <begin position="110"/>
        <end position="152"/>
    </location>
</feature>
<dbReference type="Pfam" id="PF01436">
    <property type="entry name" value="NHL"/>
    <property type="match status" value="2"/>
</dbReference>
<dbReference type="PANTHER" id="PTHR13833:SF71">
    <property type="entry name" value="NHL DOMAIN-CONTAINING PROTEIN"/>
    <property type="match status" value="1"/>
</dbReference>
<organism evidence="3 4">
    <name type="scientific">Luteimonas marina</name>
    <dbReference type="NCBI Taxonomy" id="488485"/>
    <lineage>
        <taxon>Bacteria</taxon>
        <taxon>Pseudomonadati</taxon>
        <taxon>Pseudomonadota</taxon>
        <taxon>Gammaproteobacteria</taxon>
        <taxon>Lysobacterales</taxon>
        <taxon>Lysobacteraceae</taxon>
        <taxon>Luteimonas</taxon>
    </lineage>
</organism>
<dbReference type="CDD" id="cd14953">
    <property type="entry name" value="NHL_like_1"/>
    <property type="match status" value="1"/>
</dbReference>
<dbReference type="InterPro" id="IPR011042">
    <property type="entry name" value="6-blade_b-propeller_TolB-like"/>
</dbReference>
<dbReference type="Proteomes" id="UP000319980">
    <property type="component" value="Unassembled WGS sequence"/>
</dbReference>
<dbReference type="OrthoDB" id="9774579at2"/>
<evidence type="ECO:0000313" key="4">
    <source>
        <dbReference type="Proteomes" id="UP000319980"/>
    </source>
</evidence>
<reference evidence="3 4" key="1">
    <citation type="journal article" date="2008" name="Int. J. Syst. Evol. Microbiol.">
        <title>Luteimonas marina sp. nov., isolated from seawater.</title>
        <authorList>
            <person name="Baik K.S."/>
            <person name="Park S.C."/>
            <person name="Kim M.S."/>
            <person name="Kim E.M."/>
            <person name="Park C."/>
            <person name="Chun J."/>
            <person name="Seong C.N."/>
        </authorList>
    </citation>
    <scope>NUCLEOTIDE SEQUENCE [LARGE SCALE GENOMIC DNA]</scope>
    <source>
        <strain evidence="3 4">FR1330</strain>
    </source>
</reference>
<evidence type="ECO:0000256" key="2">
    <source>
        <dbReference type="PROSITE-ProRule" id="PRU00504"/>
    </source>
</evidence>
<accession>A0A5C5U279</accession>
<gene>
    <name evidence="3" type="ORF">FQY83_13595</name>
</gene>
<comment type="caution">
    <text evidence="3">The sequence shown here is derived from an EMBL/GenBank/DDBJ whole genome shotgun (WGS) entry which is preliminary data.</text>
</comment>